<reference evidence="1" key="1">
    <citation type="submission" date="2020-01" db="EMBL/GenBank/DDBJ databases">
        <authorList>
            <consortium name="DOE Joint Genome Institute"/>
            <person name="Haridas S."/>
            <person name="Albert R."/>
            <person name="Binder M."/>
            <person name="Bloem J."/>
            <person name="Labutti K."/>
            <person name="Salamov A."/>
            <person name="Andreopoulos B."/>
            <person name="Baker S.E."/>
            <person name="Barry K."/>
            <person name="Bills G."/>
            <person name="Bluhm B.H."/>
            <person name="Cannon C."/>
            <person name="Castanera R."/>
            <person name="Culley D.E."/>
            <person name="Daum C."/>
            <person name="Ezra D."/>
            <person name="Gonzalez J.B."/>
            <person name="Henrissat B."/>
            <person name="Kuo A."/>
            <person name="Liang C."/>
            <person name="Lipzen A."/>
            <person name="Lutzoni F."/>
            <person name="Magnuson J."/>
            <person name="Mondo S."/>
            <person name="Nolan M."/>
            <person name="Ohm R."/>
            <person name="Pangilinan J."/>
            <person name="Park H.-J."/>
            <person name="Ramirez L."/>
            <person name="Alfaro M."/>
            <person name="Sun H."/>
            <person name="Tritt A."/>
            <person name="Yoshinaga Y."/>
            <person name="Zwiers L.-H."/>
            <person name="Turgeon B.G."/>
            <person name="Goodwin S.B."/>
            <person name="Spatafora J.W."/>
            <person name="Crous P.W."/>
            <person name="Grigoriev I.V."/>
        </authorList>
    </citation>
    <scope>NUCLEOTIDE SEQUENCE</scope>
    <source>
        <strain evidence="1">P77</strain>
    </source>
</reference>
<evidence type="ECO:0000313" key="1">
    <source>
        <dbReference type="EMBL" id="KAF1830408.1"/>
    </source>
</evidence>
<proteinExistence type="predicted"/>
<protein>
    <submittedName>
        <fullName evidence="1">Uncharacterized protein</fullName>
    </submittedName>
</protein>
<dbReference type="Proteomes" id="UP000800040">
    <property type="component" value="Unassembled WGS sequence"/>
</dbReference>
<name>A0A6A5JZJ8_9PLEO</name>
<accession>A0A6A5JZJ8</accession>
<sequence>MSPAWRVASPYCLALAPQVNSPEPVWYVGCKTLDGEDKLFYSQTYFDIHYPDLARWTKSIPGAARSCFVTFGQHLGYFACAPGHGSIWAGIPSELEDTVRKSFDAPSCVSLGMKDAWFVLYPDGRLAWNFHGHYSALNKILADVVAGSVTYVAISPYNKEHYFIAFRDRSIKYNFKGAPAEWMRLMTEVFDIWAAARLQMQQSPPPQLHPQPYLSVQEPQPYLQQQSPNLKKASPLLVASPTSPPVIPGTPLPMYTSPVQQSVVPIVTYANKAQERSAINVPMELPGDTLLSAPILVPGHDEISSTKKKKSFLSRLF</sequence>
<organism evidence="1 2">
    <name type="scientific">Decorospora gaudefroyi</name>
    <dbReference type="NCBI Taxonomy" id="184978"/>
    <lineage>
        <taxon>Eukaryota</taxon>
        <taxon>Fungi</taxon>
        <taxon>Dikarya</taxon>
        <taxon>Ascomycota</taxon>
        <taxon>Pezizomycotina</taxon>
        <taxon>Dothideomycetes</taxon>
        <taxon>Pleosporomycetidae</taxon>
        <taxon>Pleosporales</taxon>
        <taxon>Pleosporineae</taxon>
        <taxon>Pleosporaceae</taxon>
        <taxon>Decorospora</taxon>
    </lineage>
</organism>
<keyword evidence="2" id="KW-1185">Reference proteome</keyword>
<dbReference type="EMBL" id="ML975397">
    <property type="protein sequence ID" value="KAF1830408.1"/>
    <property type="molecule type" value="Genomic_DNA"/>
</dbReference>
<dbReference type="AlphaFoldDB" id="A0A6A5JZJ8"/>
<evidence type="ECO:0000313" key="2">
    <source>
        <dbReference type="Proteomes" id="UP000800040"/>
    </source>
</evidence>
<gene>
    <name evidence="1" type="ORF">BDW02DRAFT_101807</name>
</gene>
<dbReference type="OrthoDB" id="4764735at2759"/>